<protein>
    <submittedName>
        <fullName evidence="1">Uncharacterized protein</fullName>
    </submittedName>
</protein>
<evidence type="ECO:0000313" key="2">
    <source>
        <dbReference type="Proteomes" id="UP000501690"/>
    </source>
</evidence>
<sequence>MAMATAVLCPQNITDKAIVRATAKTTKTVNKDVETLRLPFRIGEYKTCSEPFLL</sequence>
<keyword evidence="2" id="KW-1185">Reference proteome</keyword>
<proteinExistence type="predicted"/>
<organism evidence="1 2">
    <name type="scientific">Vigna unguiculata</name>
    <name type="common">Cowpea</name>
    <dbReference type="NCBI Taxonomy" id="3917"/>
    <lineage>
        <taxon>Eukaryota</taxon>
        <taxon>Viridiplantae</taxon>
        <taxon>Streptophyta</taxon>
        <taxon>Embryophyta</taxon>
        <taxon>Tracheophyta</taxon>
        <taxon>Spermatophyta</taxon>
        <taxon>Magnoliopsida</taxon>
        <taxon>eudicotyledons</taxon>
        <taxon>Gunneridae</taxon>
        <taxon>Pentapetalae</taxon>
        <taxon>rosids</taxon>
        <taxon>fabids</taxon>
        <taxon>Fabales</taxon>
        <taxon>Fabaceae</taxon>
        <taxon>Papilionoideae</taxon>
        <taxon>50 kb inversion clade</taxon>
        <taxon>NPAAA clade</taxon>
        <taxon>indigoferoid/millettioid clade</taxon>
        <taxon>Phaseoleae</taxon>
        <taxon>Vigna</taxon>
    </lineage>
</organism>
<dbReference type="AlphaFoldDB" id="A0A4D6LPE6"/>
<reference evidence="1 2" key="1">
    <citation type="submission" date="2019-04" db="EMBL/GenBank/DDBJ databases">
        <title>An improved genome assembly and genetic linkage map for asparagus bean, Vigna unguiculata ssp. sesquipedialis.</title>
        <authorList>
            <person name="Xia Q."/>
            <person name="Zhang R."/>
            <person name="Dong Y."/>
        </authorList>
    </citation>
    <scope>NUCLEOTIDE SEQUENCE [LARGE SCALE GENOMIC DNA]</scope>
    <source>
        <tissue evidence="1">Leaf</tissue>
    </source>
</reference>
<dbReference type="Proteomes" id="UP000501690">
    <property type="component" value="Linkage Group LG4"/>
</dbReference>
<evidence type="ECO:0000313" key="1">
    <source>
        <dbReference type="EMBL" id="QCD90447.1"/>
    </source>
</evidence>
<accession>A0A4D6LPE6</accession>
<name>A0A4D6LPE6_VIGUN</name>
<gene>
    <name evidence="1" type="ORF">DEO72_LG4g1403</name>
</gene>
<dbReference type="EMBL" id="CP039348">
    <property type="protein sequence ID" value="QCD90447.1"/>
    <property type="molecule type" value="Genomic_DNA"/>
</dbReference>